<sequence length="132" mass="14921">METRLLLSAANPLSIRSRERRSEDALSLRDMLSRLAISQDPEKMDDGPNIRRLTVRIPYSDVFVPPLALAQVVIAMVISRASVRDLEAFSLELNCRVLTLGSVEFVFHEMRTLVAPLVVDGLQVELEEIVYR</sequence>
<comment type="caution">
    <text evidence="1">The sequence shown here is derived from an EMBL/GenBank/DDBJ whole genome shotgun (WGS) entry which is preliminary data.</text>
</comment>
<name>A0A8H5HDQ6_9AGAR</name>
<dbReference type="AlphaFoldDB" id="A0A8H5HDQ6"/>
<gene>
    <name evidence="1" type="ORF">D9757_009067</name>
</gene>
<proteinExistence type="predicted"/>
<evidence type="ECO:0000313" key="1">
    <source>
        <dbReference type="EMBL" id="KAF5381463.1"/>
    </source>
</evidence>
<protein>
    <submittedName>
        <fullName evidence="1">Uncharacterized protein</fullName>
    </submittedName>
</protein>
<keyword evidence="2" id="KW-1185">Reference proteome</keyword>
<dbReference type="EMBL" id="JAACJN010000058">
    <property type="protein sequence ID" value="KAF5381463.1"/>
    <property type="molecule type" value="Genomic_DNA"/>
</dbReference>
<reference evidence="1 2" key="1">
    <citation type="journal article" date="2020" name="ISME J.">
        <title>Uncovering the hidden diversity of litter-decomposition mechanisms in mushroom-forming fungi.</title>
        <authorList>
            <person name="Floudas D."/>
            <person name="Bentzer J."/>
            <person name="Ahren D."/>
            <person name="Johansson T."/>
            <person name="Persson P."/>
            <person name="Tunlid A."/>
        </authorList>
    </citation>
    <scope>NUCLEOTIDE SEQUENCE [LARGE SCALE GENOMIC DNA]</scope>
    <source>
        <strain evidence="1 2">CBS 406.79</strain>
    </source>
</reference>
<evidence type="ECO:0000313" key="2">
    <source>
        <dbReference type="Proteomes" id="UP000518752"/>
    </source>
</evidence>
<dbReference type="Proteomes" id="UP000518752">
    <property type="component" value="Unassembled WGS sequence"/>
</dbReference>
<organism evidence="1 2">
    <name type="scientific">Collybiopsis confluens</name>
    <dbReference type="NCBI Taxonomy" id="2823264"/>
    <lineage>
        <taxon>Eukaryota</taxon>
        <taxon>Fungi</taxon>
        <taxon>Dikarya</taxon>
        <taxon>Basidiomycota</taxon>
        <taxon>Agaricomycotina</taxon>
        <taxon>Agaricomycetes</taxon>
        <taxon>Agaricomycetidae</taxon>
        <taxon>Agaricales</taxon>
        <taxon>Marasmiineae</taxon>
        <taxon>Omphalotaceae</taxon>
        <taxon>Collybiopsis</taxon>
    </lineage>
</organism>
<accession>A0A8H5HDQ6</accession>